<dbReference type="AlphaFoldDB" id="A0A100XG47"/>
<protein>
    <submittedName>
        <fullName evidence="1">Uncharacterized protein</fullName>
    </submittedName>
</protein>
<reference evidence="2" key="2">
    <citation type="submission" date="2016-02" db="EMBL/GenBank/DDBJ databases">
        <title>Draft genome sequence of five rapidly growing Mycobacterium species.</title>
        <authorList>
            <person name="Katahira K."/>
            <person name="Gotou Y."/>
            <person name="Iida K."/>
            <person name="Ogura Y."/>
            <person name="Hayashi T."/>
        </authorList>
    </citation>
    <scope>NUCLEOTIDE SEQUENCE [LARGE SCALE GENOMIC DNA]</scope>
    <source>
        <strain evidence="2">JCM6362</strain>
    </source>
</reference>
<dbReference type="EMBL" id="BCTB01000022">
    <property type="protein sequence ID" value="GAT15899.1"/>
    <property type="molecule type" value="Genomic_DNA"/>
</dbReference>
<proteinExistence type="predicted"/>
<accession>A0A100XG47</accession>
<dbReference type="STRING" id="1797.RMCT_2869"/>
<dbReference type="RefSeq" id="WP_040546438.1">
    <property type="nucleotide sequence ID" value="NZ_BCTB01000022.1"/>
</dbReference>
<reference evidence="1 2" key="1">
    <citation type="journal article" date="2016" name="Genome Announc.">
        <title>Draft Genome Sequences of Five Rapidly Growing Mycobacterium Species, M. thermoresistibile, M. fortuitum subsp. acetamidolyticum, M. canariasense, M. brisbanense, and M. novocastrense.</title>
        <authorList>
            <person name="Katahira K."/>
            <person name="Ogura Y."/>
            <person name="Gotoh Y."/>
            <person name="Hayashi T."/>
        </authorList>
    </citation>
    <scope>NUCLEOTIDE SEQUENCE [LARGE SCALE GENOMIC DNA]</scope>
    <source>
        <strain evidence="1 2">JCM6362</strain>
    </source>
</reference>
<evidence type="ECO:0000313" key="1">
    <source>
        <dbReference type="EMBL" id="GAT15899.1"/>
    </source>
</evidence>
<dbReference type="Proteomes" id="UP000069654">
    <property type="component" value="Unassembled WGS sequence"/>
</dbReference>
<evidence type="ECO:0000313" key="2">
    <source>
        <dbReference type="Proteomes" id="UP000069654"/>
    </source>
</evidence>
<organism evidence="1 2">
    <name type="scientific">Mycolicibacterium thermoresistibile</name>
    <name type="common">Mycobacterium thermoresistibile</name>
    <dbReference type="NCBI Taxonomy" id="1797"/>
    <lineage>
        <taxon>Bacteria</taxon>
        <taxon>Bacillati</taxon>
        <taxon>Actinomycetota</taxon>
        <taxon>Actinomycetes</taxon>
        <taxon>Mycobacteriales</taxon>
        <taxon>Mycobacteriaceae</taxon>
        <taxon>Mycolicibacterium</taxon>
    </lineage>
</organism>
<gene>
    <name evidence="1" type="ORF">RMCT_2869</name>
</gene>
<comment type="caution">
    <text evidence="1">The sequence shown here is derived from an EMBL/GenBank/DDBJ whole genome shotgun (WGS) entry which is preliminary data.</text>
</comment>
<name>A0A100XG47_MYCTH</name>
<sequence length="77" mass="8759">MAFRVSFVDEGENSIQGSDFDTYYFLSDGVLRVELAEETFYYSPSYWRWVEPSRGHLPGLRQVPGGNGEWFASGPSI</sequence>